<dbReference type="OrthoDB" id="4961075at2"/>
<evidence type="ECO:0000256" key="1">
    <source>
        <dbReference type="SAM" id="MobiDB-lite"/>
    </source>
</evidence>
<feature type="compositionally biased region" description="Acidic residues" evidence="1">
    <location>
        <begin position="166"/>
        <end position="184"/>
    </location>
</feature>
<keyword evidence="2" id="KW-0472">Membrane</keyword>
<accession>A0A5D0XV03</accession>
<feature type="transmembrane region" description="Helical" evidence="2">
    <location>
        <begin position="297"/>
        <end position="315"/>
    </location>
</feature>
<feature type="compositionally biased region" description="Polar residues" evidence="1">
    <location>
        <begin position="185"/>
        <end position="203"/>
    </location>
</feature>
<evidence type="ECO:0000313" key="4">
    <source>
        <dbReference type="Proteomes" id="UP000323410"/>
    </source>
</evidence>
<organism evidence="3 4">
    <name type="scientific">Arthrobacter echini</name>
    <dbReference type="NCBI Taxonomy" id="1529066"/>
    <lineage>
        <taxon>Bacteria</taxon>
        <taxon>Bacillati</taxon>
        <taxon>Actinomycetota</taxon>
        <taxon>Actinomycetes</taxon>
        <taxon>Micrococcales</taxon>
        <taxon>Micrococcaceae</taxon>
        <taxon>Arthrobacter</taxon>
    </lineage>
</organism>
<protein>
    <submittedName>
        <fullName evidence="3">Uncharacterized protein</fullName>
    </submittedName>
</protein>
<evidence type="ECO:0000313" key="3">
    <source>
        <dbReference type="EMBL" id="TYD00528.1"/>
    </source>
</evidence>
<proteinExistence type="predicted"/>
<dbReference type="EMBL" id="VSLD01000001">
    <property type="protein sequence ID" value="TYD00528.1"/>
    <property type="molecule type" value="Genomic_DNA"/>
</dbReference>
<keyword evidence="4" id="KW-1185">Reference proteome</keyword>
<sequence length="513" mass="53477">MPEAVDVGSVLGNRYRVTAHILASARQDLVLDGMDQVLNRPVSILAASEGNADQVVESARELATGERTANLQVLDLLTTDEGTYLVTGRTPAADLLDLVVRQDDPAAEEPYVEPFFTDTLGSEIFGGPRPTELDTDDDEDDDDREEFRWSGLAGLKRRFGRRQEDQHEDEPLDAIGGVDDEPSDDSTSVEAAPQSTAQISARPTSHRVPPPPTHRPGTYRSDAQAESIGRPAVVAGTVGAAVSGSSTGTIGAPDGTTSGFPFFDDEEAESGGAGDNVSDDEQDRNTGGPGGFSPARIVTGVILGVVLVISVILVVTQLGSIFAGTEAADNPAQQNTGATAAQTPTSAPETASAAPEAATVDPVIAGITRVVPDNPSLDAGNDADLPRIIDGDPDTFWGNQVYASDTFGGLAGSLALVVELEESSTISDVTIEQLNGSGGSFSVLVNDEPTLDGAEEIAQGSFSAPTVEVPIEAGDAGQPTGRYVIVDVTQLPRLSDIQAQYPYGLRIAEIDVR</sequence>
<feature type="compositionally biased region" description="Low complexity" evidence="1">
    <location>
        <begin position="330"/>
        <end position="357"/>
    </location>
</feature>
<feature type="region of interest" description="Disordered" evidence="1">
    <location>
        <begin position="244"/>
        <end position="293"/>
    </location>
</feature>
<name>A0A5D0XV03_9MICC</name>
<dbReference type="Proteomes" id="UP000323410">
    <property type="component" value="Unassembled WGS sequence"/>
</dbReference>
<dbReference type="AlphaFoldDB" id="A0A5D0XV03"/>
<feature type="region of interest" description="Disordered" evidence="1">
    <location>
        <begin position="160"/>
        <end position="226"/>
    </location>
</feature>
<reference evidence="3 4" key="1">
    <citation type="submission" date="2019-08" db="EMBL/GenBank/DDBJ databases">
        <title>Genone of Arthrobacter echini P9.</title>
        <authorList>
            <person name="Bowman J.P."/>
        </authorList>
    </citation>
    <scope>NUCLEOTIDE SEQUENCE [LARGE SCALE GENOMIC DNA]</scope>
    <source>
        <strain evidence="3 4">P9</strain>
    </source>
</reference>
<feature type="region of interest" description="Disordered" evidence="1">
    <location>
        <begin position="118"/>
        <end position="145"/>
    </location>
</feature>
<feature type="region of interest" description="Disordered" evidence="1">
    <location>
        <begin position="329"/>
        <end position="357"/>
    </location>
</feature>
<comment type="caution">
    <text evidence="3">The sequence shown here is derived from an EMBL/GenBank/DDBJ whole genome shotgun (WGS) entry which is preliminary data.</text>
</comment>
<dbReference type="Gene3D" id="2.60.120.260">
    <property type="entry name" value="Galactose-binding domain-like"/>
    <property type="match status" value="1"/>
</dbReference>
<evidence type="ECO:0000256" key="2">
    <source>
        <dbReference type="SAM" id="Phobius"/>
    </source>
</evidence>
<feature type="compositionally biased region" description="Acidic residues" evidence="1">
    <location>
        <begin position="133"/>
        <end position="144"/>
    </location>
</feature>
<dbReference type="RefSeq" id="WP_148599829.1">
    <property type="nucleotide sequence ID" value="NZ_VSLD01000001.1"/>
</dbReference>
<keyword evidence="2" id="KW-1133">Transmembrane helix</keyword>
<keyword evidence="2" id="KW-0812">Transmembrane</keyword>
<gene>
    <name evidence="3" type="ORF">FQ377_03575</name>
</gene>